<proteinExistence type="predicted"/>
<sequence>MSILRKIALGLVLLVLIALGLVAWMLRSRAEEIPDELPAINVAEADPQKLVIPGGGGLSDLVIADLKGRTAYLIVEDRESMGARESSAMSRAMARWVYPDTVSGFAIGDAEGFGLLASKIEEFVGPMRPELRLPLYIDFEGAATKTFKLPKGHVGVVVLDPTGAVVYRHSGKMEPAEIEKLRELLGASLPAPAPAPTFKVGELDNAACAGRTCALVFLGGPVARKDIPGGKQGFDGGADDSVKQFAKPDVRLAGIVVDSDAKLDSGKVSAQLVGQVDGAELKRWKATPDSAEARAAFQIPAGEAALVVVDPQGNLVMRELGRVPMYKFGVLSEFIGVELSDRDEP</sequence>
<name>A0ABY7GYR5_9BACT</name>
<organism evidence="1 2">
    <name type="scientific">Nannocystis punicea</name>
    <dbReference type="NCBI Taxonomy" id="2995304"/>
    <lineage>
        <taxon>Bacteria</taxon>
        <taxon>Pseudomonadati</taxon>
        <taxon>Myxococcota</taxon>
        <taxon>Polyangia</taxon>
        <taxon>Nannocystales</taxon>
        <taxon>Nannocystaceae</taxon>
        <taxon>Nannocystis</taxon>
    </lineage>
</organism>
<evidence type="ECO:0000313" key="2">
    <source>
        <dbReference type="Proteomes" id="UP001164459"/>
    </source>
</evidence>
<dbReference type="EMBL" id="CP114040">
    <property type="protein sequence ID" value="WAS92143.1"/>
    <property type="molecule type" value="Genomic_DNA"/>
</dbReference>
<dbReference type="RefSeq" id="WP_269034492.1">
    <property type="nucleotide sequence ID" value="NZ_CP114040.1"/>
</dbReference>
<evidence type="ECO:0008006" key="3">
    <source>
        <dbReference type="Google" id="ProtNLM"/>
    </source>
</evidence>
<accession>A0ABY7GYR5</accession>
<protein>
    <recommendedName>
        <fullName evidence="3">Thioredoxin domain-containing protein</fullName>
    </recommendedName>
</protein>
<evidence type="ECO:0000313" key="1">
    <source>
        <dbReference type="EMBL" id="WAS92143.1"/>
    </source>
</evidence>
<keyword evidence="2" id="KW-1185">Reference proteome</keyword>
<reference evidence="1" key="1">
    <citation type="submission" date="2022-11" db="EMBL/GenBank/DDBJ databases">
        <title>Minimal conservation of predation-associated metabolite biosynthetic gene clusters underscores biosynthetic potential of Myxococcota including descriptions for ten novel species: Archangium lansinium sp. nov., Myxococcus landrumus sp. nov., Nannocystis bai.</title>
        <authorList>
            <person name="Ahearne A."/>
            <person name="Stevens C."/>
            <person name="Dowd S."/>
        </authorList>
    </citation>
    <scope>NUCLEOTIDE SEQUENCE</scope>
    <source>
        <strain evidence="1">Fl3</strain>
    </source>
</reference>
<gene>
    <name evidence="1" type="ORF">O0S08_38670</name>
</gene>
<dbReference type="Proteomes" id="UP001164459">
    <property type="component" value="Chromosome"/>
</dbReference>